<keyword evidence="2" id="KW-0833">Ubl conjugation pathway</keyword>
<evidence type="ECO:0000313" key="5">
    <source>
        <dbReference type="Proteomes" id="UP000325440"/>
    </source>
</evidence>
<dbReference type="Pfam" id="PF00400">
    <property type="entry name" value="WD40"/>
    <property type="match status" value="1"/>
</dbReference>
<protein>
    <submittedName>
        <fullName evidence="4">WD40/YVTN repeat-like-containing domain,WD40-repeat-containing domain,WD40 repeat</fullName>
    </submittedName>
</protein>
<dbReference type="EMBL" id="CABPRJ010002434">
    <property type="protein sequence ID" value="VVC46100.1"/>
    <property type="molecule type" value="Genomic_DNA"/>
</dbReference>
<dbReference type="AlphaFoldDB" id="A0A5E4NSL9"/>
<sequence>MSVCYVDVFCGGSQDGKLRVWDARNFNRLVQDIPKTHGYSKTRTIGMGLSCVIYLNSNSIITCSTDDCEIKVWDLRKTFRCAHRNVKPLPLKKYYCSNPMLIDMQLNPQSSLLYASVYGSDILCFSLNSTQRTPIHQYTGRHLNSMYSKISISHDGKYIFSGCSQNSGVIWTTKLPHIKEPIFELNRKVKYKPTYSYVFDQELGVSDWCSDSRTHPKSSGE</sequence>
<dbReference type="Proteomes" id="UP000325440">
    <property type="component" value="Unassembled WGS sequence"/>
</dbReference>
<dbReference type="InterPro" id="IPR051865">
    <property type="entry name" value="WD-repeat_CDT2_adapter"/>
</dbReference>
<dbReference type="GO" id="GO:0005634">
    <property type="term" value="C:nucleus"/>
    <property type="evidence" value="ECO:0007669"/>
    <property type="project" value="TreeGrafter"/>
</dbReference>
<comment type="similarity">
    <text evidence="3">Belongs to the WD repeat cdt2 family.</text>
</comment>
<reference evidence="4 5" key="1">
    <citation type="submission" date="2019-08" db="EMBL/GenBank/DDBJ databases">
        <authorList>
            <person name="Alioto T."/>
            <person name="Alioto T."/>
            <person name="Gomez Garrido J."/>
        </authorList>
    </citation>
    <scope>NUCLEOTIDE SEQUENCE [LARGE SCALE GENOMIC DNA]</scope>
</reference>
<dbReference type="GO" id="GO:0030674">
    <property type="term" value="F:protein-macromolecule adaptor activity"/>
    <property type="evidence" value="ECO:0007669"/>
    <property type="project" value="TreeGrafter"/>
</dbReference>
<evidence type="ECO:0000313" key="4">
    <source>
        <dbReference type="EMBL" id="VVC46100.1"/>
    </source>
</evidence>
<comment type="pathway">
    <text evidence="1">Protein modification; protein ubiquitination.</text>
</comment>
<dbReference type="InterPro" id="IPR036322">
    <property type="entry name" value="WD40_repeat_dom_sf"/>
</dbReference>
<keyword evidence="5" id="KW-1185">Reference proteome</keyword>
<proteinExistence type="inferred from homology"/>
<accession>A0A5E4NSL9</accession>
<dbReference type="InterPro" id="IPR001680">
    <property type="entry name" value="WD40_rpt"/>
</dbReference>
<dbReference type="GO" id="GO:0043161">
    <property type="term" value="P:proteasome-mediated ubiquitin-dependent protein catabolic process"/>
    <property type="evidence" value="ECO:0007669"/>
    <property type="project" value="TreeGrafter"/>
</dbReference>
<dbReference type="PANTHER" id="PTHR22852">
    <property type="entry name" value="LETHAL 2 DENTICLELESS PROTEIN RETINOIC ACID-REGULATED NUCLEAR MATRIX-ASSOCIATED PROTEIN"/>
    <property type="match status" value="1"/>
</dbReference>
<name>A0A5E4NSL9_9HEMI</name>
<evidence type="ECO:0000256" key="2">
    <source>
        <dbReference type="ARBA" id="ARBA00022786"/>
    </source>
</evidence>
<evidence type="ECO:0000256" key="1">
    <source>
        <dbReference type="ARBA" id="ARBA00004906"/>
    </source>
</evidence>
<gene>
    <name evidence="4" type="ORF">CINCED_3A011689</name>
</gene>
<organism evidence="4 5">
    <name type="scientific">Cinara cedri</name>
    <dbReference type="NCBI Taxonomy" id="506608"/>
    <lineage>
        <taxon>Eukaryota</taxon>
        <taxon>Metazoa</taxon>
        <taxon>Ecdysozoa</taxon>
        <taxon>Arthropoda</taxon>
        <taxon>Hexapoda</taxon>
        <taxon>Insecta</taxon>
        <taxon>Pterygota</taxon>
        <taxon>Neoptera</taxon>
        <taxon>Paraneoptera</taxon>
        <taxon>Hemiptera</taxon>
        <taxon>Sternorrhyncha</taxon>
        <taxon>Aphidomorpha</taxon>
        <taxon>Aphidoidea</taxon>
        <taxon>Aphididae</taxon>
        <taxon>Lachninae</taxon>
        <taxon>Cinara</taxon>
    </lineage>
</organism>
<dbReference type="InterPro" id="IPR015943">
    <property type="entry name" value="WD40/YVTN_repeat-like_dom_sf"/>
</dbReference>
<dbReference type="OrthoDB" id="2096344at2759"/>
<dbReference type="Gene3D" id="2.130.10.10">
    <property type="entry name" value="YVTN repeat-like/Quinoprotein amine dehydrogenase"/>
    <property type="match status" value="2"/>
</dbReference>
<dbReference type="PANTHER" id="PTHR22852:SF0">
    <property type="entry name" value="DENTICLELESS PROTEIN HOMOLOG"/>
    <property type="match status" value="1"/>
</dbReference>
<dbReference type="SUPFAM" id="SSF50978">
    <property type="entry name" value="WD40 repeat-like"/>
    <property type="match status" value="1"/>
</dbReference>
<evidence type="ECO:0000256" key="3">
    <source>
        <dbReference type="ARBA" id="ARBA00038344"/>
    </source>
</evidence>